<comment type="caution">
    <text evidence="2">The sequence shown here is derived from an EMBL/GenBank/DDBJ whole genome shotgun (WGS) entry which is preliminary data.</text>
</comment>
<accession>A0A124FST2</accession>
<feature type="region of interest" description="Disordered" evidence="1">
    <location>
        <begin position="1"/>
        <end position="26"/>
    </location>
</feature>
<gene>
    <name evidence="2" type="ORF">XD82_0444</name>
</gene>
<dbReference type="PATRIC" id="fig|2198.4.peg.694"/>
<name>A0A124FST2_9EURY</name>
<dbReference type="Proteomes" id="UP000054323">
    <property type="component" value="Unassembled WGS sequence"/>
</dbReference>
<sequence length="83" mass="9551">MPGETFPERPHSLHPLALDQGSPDLNPVRTTTDRLICDLYRTIELEEIERHLESRRCHTVQYGEGSIYLVPDRGNLYAMGCLR</sequence>
<proteinExistence type="predicted"/>
<evidence type="ECO:0000256" key="1">
    <source>
        <dbReference type="SAM" id="MobiDB-lite"/>
    </source>
</evidence>
<evidence type="ECO:0000313" key="3">
    <source>
        <dbReference type="Proteomes" id="UP000054323"/>
    </source>
</evidence>
<dbReference type="EMBL" id="LGGD01000036">
    <property type="protein sequence ID" value="KUK63235.1"/>
    <property type="molecule type" value="Genomic_DNA"/>
</dbReference>
<evidence type="ECO:0000313" key="2">
    <source>
        <dbReference type="EMBL" id="KUK63235.1"/>
    </source>
</evidence>
<protein>
    <submittedName>
        <fullName evidence="2">Uncharacterized protein</fullName>
    </submittedName>
</protein>
<dbReference type="AlphaFoldDB" id="A0A124FST2"/>
<reference evidence="3" key="1">
    <citation type="journal article" date="2015" name="MBio">
        <title>Genome-Resolved Metagenomic Analysis Reveals Roles for Candidate Phyla and Other Microbial Community Members in Biogeochemical Transformations in Oil Reservoirs.</title>
        <authorList>
            <person name="Hu P."/>
            <person name="Tom L."/>
            <person name="Singh A."/>
            <person name="Thomas B.C."/>
            <person name="Baker B.J."/>
            <person name="Piceno Y.M."/>
            <person name="Andersen G.L."/>
            <person name="Banfield J.F."/>
        </authorList>
    </citation>
    <scope>NUCLEOTIDE SEQUENCE [LARGE SCALE GENOMIC DNA]</scope>
</reference>
<organism evidence="2 3">
    <name type="scientific">Methanoculleus marisnigri</name>
    <dbReference type="NCBI Taxonomy" id="2198"/>
    <lineage>
        <taxon>Archaea</taxon>
        <taxon>Methanobacteriati</taxon>
        <taxon>Methanobacteriota</taxon>
        <taxon>Stenosarchaea group</taxon>
        <taxon>Methanomicrobia</taxon>
        <taxon>Methanomicrobiales</taxon>
        <taxon>Methanomicrobiaceae</taxon>
        <taxon>Methanoculleus</taxon>
    </lineage>
</organism>
<feature type="compositionally biased region" description="Basic and acidic residues" evidence="1">
    <location>
        <begin position="1"/>
        <end position="11"/>
    </location>
</feature>